<comment type="caution">
    <text evidence="2">The sequence shown here is derived from an EMBL/GenBank/DDBJ whole genome shotgun (WGS) entry which is preliminary data.</text>
</comment>
<gene>
    <name evidence="2" type="ORF">OEW28_01735</name>
</gene>
<keyword evidence="1" id="KW-0812">Transmembrane</keyword>
<feature type="transmembrane region" description="Helical" evidence="1">
    <location>
        <begin position="12"/>
        <end position="33"/>
    </location>
</feature>
<evidence type="ECO:0000256" key="1">
    <source>
        <dbReference type="SAM" id="Phobius"/>
    </source>
</evidence>
<keyword evidence="3" id="KW-1185">Reference proteome</keyword>
<organism evidence="2 3">
    <name type="scientific">Albidovulum marisflavi</name>
    <dbReference type="NCBI Taxonomy" id="2984159"/>
    <lineage>
        <taxon>Bacteria</taxon>
        <taxon>Pseudomonadati</taxon>
        <taxon>Pseudomonadota</taxon>
        <taxon>Alphaproteobacteria</taxon>
        <taxon>Rhodobacterales</taxon>
        <taxon>Paracoccaceae</taxon>
        <taxon>Albidovulum</taxon>
    </lineage>
</organism>
<evidence type="ECO:0000313" key="3">
    <source>
        <dbReference type="Proteomes" id="UP001652542"/>
    </source>
</evidence>
<evidence type="ECO:0008006" key="4">
    <source>
        <dbReference type="Google" id="ProtNLM"/>
    </source>
</evidence>
<dbReference type="Proteomes" id="UP001652542">
    <property type="component" value="Unassembled WGS sequence"/>
</dbReference>
<dbReference type="EMBL" id="JAOWKY010000001">
    <property type="protein sequence ID" value="MCV2867347.1"/>
    <property type="molecule type" value="Genomic_DNA"/>
</dbReference>
<evidence type="ECO:0000313" key="2">
    <source>
        <dbReference type="EMBL" id="MCV2867347.1"/>
    </source>
</evidence>
<name>A0ABT2Z8D9_9RHOB</name>
<keyword evidence="1" id="KW-1133">Transmembrane helix</keyword>
<keyword evidence="1" id="KW-0472">Membrane</keyword>
<accession>A0ABT2Z8D9</accession>
<proteinExistence type="predicted"/>
<dbReference type="RefSeq" id="WP_263733001.1">
    <property type="nucleotide sequence ID" value="NZ_JAOWKY010000001.1"/>
</dbReference>
<sequence>MAGSGDIRSVLVYWLKILLPLLALAILSTLFLVSRRIDTEGALPYADVDVDALAREQRLTAPEYSGLTSDGTEFLMRAGVARPLEAGGGRAEDISAELRTQGGLGVEMSAAAGQVDPAAGAFSLTGDVVLSTSTGYRIETQGLTSYTSRTEVVSDGAIQATTPFGALEAGGMTLGPAPEGADAYVLVFKQGVKLVYEPEN</sequence>
<reference evidence="2 3" key="1">
    <citation type="submission" date="2022-10" db="EMBL/GenBank/DDBJ databases">
        <title>Defluviimonas sp. nov., isolated from ocean surface water.</title>
        <authorList>
            <person name="He W."/>
            <person name="Wang L."/>
            <person name="Zhang D.-F."/>
        </authorList>
    </citation>
    <scope>NUCLEOTIDE SEQUENCE [LARGE SCALE GENOMIC DNA]</scope>
    <source>
        <strain evidence="2 3">WL0002</strain>
    </source>
</reference>
<protein>
    <recommendedName>
        <fullName evidence="4">Lipopolysaccharide export system protein LptC</fullName>
    </recommendedName>
</protein>